<sequence>MTKAPAPYEPYLWADNLNVVYAFKTLNAGTASEEQQKLIMKSLMDITGYYDLSYRPDSERDTAFAEGKRFIGAQLVKMVNLPGAMIEQSKQRKKQSPPK</sequence>
<reference evidence="1 2" key="1">
    <citation type="submission" date="2021-08" db="EMBL/GenBank/DDBJ databases">
        <title>Culture and genomic analysis of Symbiopectobacterium purcellii sp. nov. gen. nov., isolated from the leafhopper Empoasca decipiens.</title>
        <authorList>
            <person name="Nadal-Jimenez P."/>
            <person name="Siozios S."/>
            <person name="Halliday N."/>
            <person name="Camara M."/>
            <person name="Hurst G.D.D."/>
        </authorList>
    </citation>
    <scope>NUCLEOTIDE SEQUENCE [LARGE SCALE GENOMIC DNA]</scope>
    <source>
        <strain evidence="1 2">SyEd1</strain>
    </source>
</reference>
<dbReference type="Proteomes" id="UP000825886">
    <property type="component" value="Chromosome"/>
</dbReference>
<dbReference type="RefSeq" id="WP_222159493.1">
    <property type="nucleotide sequence ID" value="NZ_CP081864.1"/>
</dbReference>
<gene>
    <name evidence="1" type="ORF">K6K13_03050</name>
</gene>
<dbReference type="EMBL" id="CP081864">
    <property type="protein sequence ID" value="QZN96455.1"/>
    <property type="molecule type" value="Genomic_DNA"/>
</dbReference>
<proteinExistence type="predicted"/>
<accession>A0ABX9ATZ0</accession>
<name>A0ABX9ATZ0_9ENTR</name>
<evidence type="ECO:0000313" key="1">
    <source>
        <dbReference type="EMBL" id="QZN96455.1"/>
    </source>
</evidence>
<keyword evidence="2" id="KW-1185">Reference proteome</keyword>
<evidence type="ECO:0000313" key="2">
    <source>
        <dbReference type="Proteomes" id="UP000825886"/>
    </source>
</evidence>
<organism evidence="1 2">
    <name type="scientific">Symbiopectobacterium purcellii</name>
    <dbReference type="NCBI Taxonomy" id="2871826"/>
    <lineage>
        <taxon>Bacteria</taxon>
        <taxon>Pseudomonadati</taxon>
        <taxon>Pseudomonadota</taxon>
        <taxon>Gammaproteobacteria</taxon>
        <taxon>Enterobacterales</taxon>
        <taxon>Enterobacteriaceae</taxon>
    </lineage>
</organism>
<protein>
    <submittedName>
        <fullName evidence="1">Uncharacterized protein</fullName>
    </submittedName>
</protein>